<evidence type="ECO:0000313" key="3">
    <source>
        <dbReference type="Proteomes" id="UP000694700"/>
    </source>
</evidence>
<organism evidence="2 3">
    <name type="scientific">Cyprinus carpio</name>
    <name type="common">Common carp</name>
    <dbReference type="NCBI Taxonomy" id="7962"/>
    <lineage>
        <taxon>Eukaryota</taxon>
        <taxon>Metazoa</taxon>
        <taxon>Chordata</taxon>
        <taxon>Craniata</taxon>
        <taxon>Vertebrata</taxon>
        <taxon>Euteleostomi</taxon>
        <taxon>Actinopterygii</taxon>
        <taxon>Neopterygii</taxon>
        <taxon>Teleostei</taxon>
        <taxon>Ostariophysi</taxon>
        <taxon>Cypriniformes</taxon>
        <taxon>Cyprinidae</taxon>
        <taxon>Cyprininae</taxon>
        <taxon>Cyprinus</taxon>
    </lineage>
</organism>
<dbReference type="GO" id="GO:0008017">
    <property type="term" value="F:microtubule binding"/>
    <property type="evidence" value="ECO:0007669"/>
    <property type="project" value="InterPro"/>
</dbReference>
<dbReference type="InterPro" id="IPR001265">
    <property type="entry name" value="Formin_Cappuccino_subfam"/>
</dbReference>
<proteinExistence type="predicted"/>
<dbReference type="SUPFAM" id="SSF101447">
    <property type="entry name" value="Formin homology 2 domain (FH2 domain)"/>
    <property type="match status" value="1"/>
</dbReference>
<dbReference type="GO" id="GO:0045010">
    <property type="term" value="P:actin nucleation"/>
    <property type="evidence" value="ECO:0007669"/>
    <property type="project" value="InterPro"/>
</dbReference>
<dbReference type="Gene3D" id="1.20.58.2220">
    <property type="entry name" value="Formin, FH2 domain"/>
    <property type="match status" value="1"/>
</dbReference>
<sequence>MSLLDYIVSYYLRHLDKVKHEHVIIHITCNVLFCIVHICTLLNAGTEKSIFPLPEPQDVFLSSQVKFDDLSKDLKKMNRDLTVCEKDVLTVCTNSSHEHIHPFKEKMECFIANGDFASCLSFLSFSDLVEYFGLKPRSGEQEIVPGHVFTLWFEFCNDFKIRWKRENKVISKESMTTEKKIETRKAHANGLVRVCLHSC</sequence>
<dbReference type="Ensembl" id="ENSCCRT00015039706.1">
    <property type="protein sequence ID" value="ENSCCRP00015038386.1"/>
    <property type="gene ID" value="ENSCCRG00015015986.1"/>
</dbReference>
<dbReference type="AlphaFoldDB" id="A0A8C1YXV9"/>
<dbReference type="InterPro" id="IPR015425">
    <property type="entry name" value="FH2_Formin"/>
</dbReference>
<dbReference type="InterPro" id="IPR042201">
    <property type="entry name" value="FH2_Formin_sf"/>
</dbReference>
<protein>
    <recommendedName>
        <fullName evidence="1">FH2 domain-containing protein</fullName>
    </recommendedName>
</protein>
<evidence type="ECO:0000313" key="2">
    <source>
        <dbReference type="Ensembl" id="ENSCCRP00015038386.1"/>
    </source>
</evidence>
<dbReference type="PRINTS" id="PR00828">
    <property type="entry name" value="FORMIN"/>
</dbReference>
<dbReference type="GO" id="GO:0005884">
    <property type="term" value="C:actin filament"/>
    <property type="evidence" value="ECO:0007669"/>
    <property type="project" value="InterPro"/>
</dbReference>
<evidence type="ECO:0000259" key="1">
    <source>
        <dbReference type="Pfam" id="PF02181"/>
    </source>
</evidence>
<dbReference type="Proteomes" id="UP000694700">
    <property type="component" value="Unplaced"/>
</dbReference>
<name>A0A8C1YXV9_CYPCA</name>
<dbReference type="Pfam" id="PF02181">
    <property type="entry name" value="FH2"/>
    <property type="match status" value="1"/>
</dbReference>
<feature type="domain" description="FH2" evidence="1">
    <location>
        <begin position="1"/>
        <end position="160"/>
    </location>
</feature>
<accession>A0A8C1YXV9</accession>
<reference evidence="2" key="1">
    <citation type="submission" date="2025-08" db="UniProtKB">
        <authorList>
            <consortium name="Ensembl"/>
        </authorList>
    </citation>
    <scope>IDENTIFICATION</scope>
</reference>